<evidence type="ECO:0000313" key="2">
    <source>
        <dbReference type="Proteomes" id="UP000243197"/>
    </source>
</evidence>
<dbReference type="EMBL" id="AP014564">
    <property type="protein sequence ID" value="BAV94863.1"/>
    <property type="molecule type" value="Genomic_DNA"/>
</dbReference>
<accession>A0A1J1DYA2</accession>
<dbReference type="RefSeq" id="WP_157776940.1">
    <property type="nucleotide sequence ID" value="NZ_AP014564.1"/>
</dbReference>
<organism evidence="1 2">
    <name type="scientific">Ichthyobacterium seriolicida</name>
    <dbReference type="NCBI Taxonomy" id="242600"/>
    <lineage>
        <taxon>Bacteria</taxon>
        <taxon>Pseudomonadati</taxon>
        <taxon>Bacteroidota</taxon>
        <taxon>Flavobacteriia</taxon>
        <taxon>Flavobacteriales</taxon>
        <taxon>Ichthyobacteriaceae</taxon>
        <taxon>Ichthyobacterium</taxon>
    </lineage>
</organism>
<gene>
    <name evidence="1" type="ORF">JBKA6_0850</name>
</gene>
<reference evidence="1 2" key="1">
    <citation type="submission" date="2014-03" db="EMBL/GenBank/DDBJ databases">
        <title>complete genome sequence of Flavobacteriaceae bacterium JBKA-6.</title>
        <authorList>
            <person name="Takano T."/>
            <person name="Nakamura Y."/>
            <person name="Takuma S."/>
            <person name="Yasuike M."/>
            <person name="Matsuyama T."/>
            <person name="Sakai T."/>
            <person name="Fujiwara A."/>
            <person name="Kimoto K."/>
            <person name="Fukuda Y."/>
            <person name="Kondo H."/>
            <person name="Hirono I."/>
            <person name="Nakayasu C."/>
        </authorList>
    </citation>
    <scope>NUCLEOTIDE SEQUENCE [LARGE SCALE GENOMIC DNA]</scope>
    <source>
        <strain evidence="1 2">JBKA-6</strain>
    </source>
</reference>
<keyword evidence="2" id="KW-1185">Reference proteome</keyword>
<evidence type="ECO:0000313" key="1">
    <source>
        <dbReference type="EMBL" id="BAV94863.1"/>
    </source>
</evidence>
<proteinExistence type="predicted"/>
<sequence length="50" mass="5936">MIKIKKLRYETPSYNLKKFISKWNLSADKPIVLHIYDGGKYDFTVDWGDV</sequence>
<dbReference type="OrthoDB" id="9813840at2"/>
<dbReference type="KEGG" id="ise:JBKA6_0850"/>
<dbReference type="AlphaFoldDB" id="A0A1J1DYA2"/>
<protein>
    <submittedName>
        <fullName evidence="1">Uncharacterized protein</fullName>
    </submittedName>
</protein>
<dbReference type="Proteomes" id="UP000243197">
    <property type="component" value="Chromosome"/>
</dbReference>
<name>A0A1J1DYA2_9FLAO</name>